<organism evidence="1 2">
    <name type="scientific">Elysia crispata</name>
    <name type="common">lettuce slug</name>
    <dbReference type="NCBI Taxonomy" id="231223"/>
    <lineage>
        <taxon>Eukaryota</taxon>
        <taxon>Metazoa</taxon>
        <taxon>Spiralia</taxon>
        <taxon>Lophotrochozoa</taxon>
        <taxon>Mollusca</taxon>
        <taxon>Gastropoda</taxon>
        <taxon>Heterobranchia</taxon>
        <taxon>Euthyneura</taxon>
        <taxon>Panpulmonata</taxon>
        <taxon>Sacoglossa</taxon>
        <taxon>Placobranchoidea</taxon>
        <taxon>Plakobranchidae</taxon>
        <taxon>Elysia</taxon>
    </lineage>
</organism>
<protein>
    <submittedName>
        <fullName evidence="1">Uncharacterized protein</fullName>
    </submittedName>
</protein>
<accession>A0AAE1BD60</accession>
<proteinExistence type="predicted"/>
<comment type="caution">
    <text evidence="1">The sequence shown here is derived from an EMBL/GenBank/DDBJ whole genome shotgun (WGS) entry which is preliminary data.</text>
</comment>
<evidence type="ECO:0000313" key="2">
    <source>
        <dbReference type="Proteomes" id="UP001283361"/>
    </source>
</evidence>
<sequence length="292" mass="33120">MRSFVRSKGMGRMCLSCHLKNWLYSRSHGRQRVFSVVLHLQSSRLKRKALKEKDLAQSGRYDTSIRYLLLGIYDINYISHFFSSEAICWLERSNHWISSILQFKTMAPLSSHQRNNSLDQGDLASSQIGISGSSLQCALNRISKHPKRDKGAKVNLWLSPSESVNMRAAANLKSLSKASEDFPARACEIFNKELKAELHNLPRDEILPRNTNRATRVTFIDVWKIRKVCFYVVVFLLFPNEWRHVDLSSGSALQGVVSQRLSSSGAQQQLGQPGTGTQAWHGCTIILLSGWR</sequence>
<evidence type="ECO:0000313" key="1">
    <source>
        <dbReference type="EMBL" id="KAK3803958.1"/>
    </source>
</evidence>
<gene>
    <name evidence="1" type="ORF">RRG08_059821</name>
</gene>
<keyword evidence="2" id="KW-1185">Reference proteome</keyword>
<reference evidence="1" key="1">
    <citation type="journal article" date="2023" name="G3 (Bethesda)">
        <title>A reference genome for the long-term kleptoplast-retaining sea slug Elysia crispata morphotype clarki.</title>
        <authorList>
            <person name="Eastman K.E."/>
            <person name="Pendleton A.L."/>
            <person name="Shaikh M.A."/>
            <person name="Suttiyut T."/>
            <person name="Ogas R."/>
            <person name="Tomko P."/>
            <person name="Gavelis G."/>
            <person name="Widhalm J.R."/>
            <person name="Wisecaver J.H."/>
        </authorList>
    </citation>
    <scope>NUCLEOTIDE SEQUENCE</scope>
    <source>
        <strain evidence="1">ECLA1</strain>
    </source>
</reference>
<dbReference type="EMBL" id="JAWDGP010000077">
    <property type="protein sequence ID" value="KAK3803958.1"/>
    <property type="molecule type" value="Genomic_DNA"/>
</dbReference>
<name>A0AAE1BD60_9GAST</name>
<dbReference type="Proteomes" id="UP001283361">
    <property type="component" value="Unassembled WGS sequence"/>
</dbReference>
<dbReference type="AlphaFoldDB" id="A0AAE1BD60"/>